<accession>A0AAP0AVV0</accession>
<evidence type="ECO:0000313" key="1">
    <source>
        <dbReference type="EMBL" id="KAK8916675.1"/>
    </source>
</evidence>
<reference evidence="1 2" key="1">
    <citation type="journal article" date="2022" name="Nat. Plants">
        <title>Genomes of leafy and leafless Platanthera orchids illuminate the evolution of mycoheterotrophy.</title>
        <authorList>
            <person name="Li M.H."/>
            <person name="Liu K.W."/>
            <person name="Li Z."/>
            <person name="Lu H.C."/>
            <person name="Ye Q.L."/>
            <person name="Zhang D."/>
            <person name="Wang J.Y."/>
            <person name="Li Y.F."/>
            <person name="Zhong Z.M."/>
            <person name="Liu X."/>
            <person name="Yu X."/>
            <person name="Liu D.K."/>
            <person name="Tu X.D."/>
            <person name="Liu B."/>
            <person name="Hao Y."/>
            <person name="Liao X.Y."/>
            <person name="Jiang Y.T."/>
            <person name="Sun W.H."/>
            <person name="Chen J."/>
            <person name="Chen Y.Q."/>
            <person name="Ai Y."/>
            <person name="Zhai J.W."/>
            <person name="Wu S.S."/>
            <person name="Zhou Z."/>
            <person name="Hsiao Y.Y."/>
            <person name="Wu W.L."/>
            <person name="Chen Y.Y."/>
            <person name="Lin Y.F."/>
            <person name="Hsu J.L."/>
            <person name="Li C.Y."/>
            <person name="Wang Z.W."/>
            <person name="Zhao X."/>
            <person name="Zhong W.Y."/>
            <person name="Ma X.K."/>
            <person name="Ma L."/>
            <person name="Huang J."/>
            <person name="Chen G.Z."/>
            <person name="Huang M.Z."/>
            <person name="Huang L."/>
            <person name="Peng D.H."/>
            <person name="Luo Y.B."/>
            <person name="Zou S.Q."/>
            <person name="Chen S.P."/>
            <person name="Lan S."/>
            <person name="Tsai W.C."/>
            <person name="Van de Peer Y."/>
            <person name="Liu Z.J."/>
        </authorList>
    </citation>
    <scope>NUCLEOTIDE SEQUENCE [LARGE SCALE GENOMIC DNA]</scope>
    <source>
        <strain evidence="1">Lor287</strain>
    </source>
</reference>
<keyword evidence="2" id="KW-1185">Reference proteome</keyword>
<evidence type="ECO:0000313" key="2">
    <source>
        <dbReference type="Proteomes" id="UP001418222"/>
    </source>
</evidence>
<dbReference type="Proteomes" id="UP001418222">
    <property type="component" value="Unassembled WGS sequence"/>
</dbReference>
<comment type="caution">
    <text evidence="1">The sequence shown here is derived from an EMBL/GenBank/DDBJ whole genome shotgun (WGS) entry which is preliminary data.</text>
</comment>
<dbReference type="EMBL" id="JBBWWQ010000020">
    <property type="protein sequence ID" value="KAK8916675.1"/>
    <property type="molecule type" value="Genomic_DNA"/>
</dbReference>
<gene>
    <name evidence="1" type="ORF">KSP39_PZI023229</name>
</gene>
<sequence length="160" mass="18112">MTLIALSLSTLISPFHFPVFSARRLQPADPSEPLILPAGGGGSGLRRYLRKPRSRNQSAKPIGFLVDRLQHHLRQEIEDPPPGAVLQSCEGSGSRRPLWLDIPSARRLLGVEHVEKNGKRLMYLVFEYLDTDLKKYVDSYKKGPNSRPLPSRLIQVRLFF</sequence>
<organism evidence="1 2">
    <name type="scientific">Platanthera zijinensis</name>
    <dbReference type="NCBI Taxonomy" id="2320716"/>
    <lineage>
        <taxon>Eukaryota</taxon>
        <taxon>Viridiplantae</taxon>
        <taxon>Streptophyta</taxon>
        <taxon>Embryophyta</taxon>
        <taxon>Tracheophyta</taxon>
        <taxon>Spermatophyta</taxon>
        <taxon>Magnoliopsida</taxon>
        <taxon>Liliopsida</taxon>
        <taxon>Asparagales</taxon>
        <taxon>Orchidaceae</taxon>
        <taxon>Orchidoideae</taxon>
        <taxon>Orchideae</taxon>
        <taxon>Orchidinae</taxon>
        <taxon>Platanthera</taxon>
    </lineage>
</organism>
<proteinExistence type="predicted"/>
<dbReference type="AlphaFoldDB" id="A0AAP0AVV0"/>
<name>A0AAP0AVV0_9ASPA</name>
<protein>
    <submittedName>
        <fullName evidence="1">Uncharacterized protein</fullName>
    </submittedName>
</protein>